<name>A0ABQ4EP05_9ACTN</name>
<sequence>MPAEFGWPFLRAAHSRLTTARARETAQHCVMRQAVLETSGLPERLVQAQAALRETEAMLGTLGI</sequence>
<proteinExistence type="predicted"/>
<keyword evidence="2" id="KW-1185">Reference proteome</keyword>
<protein>
    <submittedName>
        <fullName evidence="1">Uncharacterized protein</fullName>
    </submittedName>
</protein>
<accession>A0ABQ4EP05</accession>
<evidence type="ECO:0000313" key="2">
    <source>
        <dbReference type="Proteomes" id="UP000621500"/>
    </source>
</evidence>
<dbReference type="EMBL" id="BONX01000018">
    <property type="protein sequence ID" value="GIG96387.1"/>
    <property type="molecule type" value="Genomic_DNA"/>
</dbReference>
<gene>
    <name evidence="1" type="ORF">Pma05_29600</name>
</gene>
<organism evidence="1 2">
    <name type="scientific">Plantactinospora mayteni</name>
    <dbReference type="NCBI Taxonomy" id="566021"/>
    <lineage>
        <taxon>Bacteria</taxon>
        <taxon>Bacillati</taxon>
        <taxon>Actinomycetota</taxon>
        <taxon>Actinomycetes</taxon>
        <taxon>Micromonosporales</taxon>
        <taxon>Micromonosporaceae</taxon>
        <taxon>Plantactinospora</taxon>
    </lineage>
</organism>
<evidence type="ECO:0000313" key="1">
    <source>
        <dbReference type="EMBL" id="GIG96387.1"/>
    </source>
</evidence>
<dbReference type="Proteomes" id="UP000621500">
    <property type="component" value="Unassembled WGS sequence"/>
</dbReference>
<comment type="caution">
    <text evidence="1">The sequence shown here is derived from an EMBL/GenBank/DDBJ whole genome shotgun (WGS) entry which is preliminary data.</text>
</comment>
<reference evidence="1 2" key="1">
    <citation type="submission" date="2021-01" db="EMBL/GenBank/DDBJ databases">
        <title>Whole genome shotgun sequence of Plantactinospora mayteni NBRC 109088.</title>
        <authorList>
            <person name="Komaki H."/>
            <person name="Tamura T."/>
        </authorList>
    </citation>
    <scope>NUCLEOTIDE SEQUENCE [LARGE SCALE GENOMIC DNA]</scope>
    <source>
        <strain evidence="1 2">NBRC 109088</strain>
    </source>
</reference>